<accession>A0ABU8BX30</accession>
<evidence type="ECO:0000313" key="1">
    <source>
        <dbReference type="EMBL" id="MEH7829263.1"/>
    </source>
</evidence>
<proteinExistence type="predicted"/>
<comment type="caution">
    <text evidence="1">The sequence shown here is derived from an EMBL/GenBank/DDBJ whole genome shotgun (WGS) entry which is preliminary data.</text>
</comment>
<dbReference type="RefSeq" id="WP_335424122.1">
    <property type="nucleotide sequence ID" value="NZ_JBALHR010000008.1"/>
</dbReference>
<organism evidence="1 2">
    <name type="scientific">Gemmobacter denitrificans</name>
    <dbReference type="NCBI Taxonomy" id="3123040"/>
    <lineage>
        <taxon>Bacteria</taxon>
        <taxon>Pseudomonadati</taxon>
        <taxon>Pseudomonadota</taxon>
        <taxon>Alphaproteobacteria</taxon>
        <taxon>Rhodobacterales</taxon>
        <taxon>Paracoccaceae</taxon>
        <taxon>Gemmobacter</taxon>
    </lineage>
</organism>
<sequence length="61" mass="6573">MQKGLIGPGVRGDLRLAIIDQAAMLYDTRGADIERPAGLSMAAARIVSRYRGVRLCTPQTT</sequence>
<keyword evidence="2" id="KW-1185">Reference proteome</keyword>
<protein>
    <submittedName>
        <fullName evidence="1">Uncharacterized protein</fullName>
    </submittedName>
</protein>
<reference evidence="1" key="1">
    <citation type="submission" date="2024-02" db="EMBL/GenBank/DDBJ databases">
        <title>Genome sequences of strain Gemmobacter sp. JM10B15.</title>
        <authorList>
            <person name="Zhang M."/>
        </authorList>
    </citation>
    <scope>NUCLEOTIDE SEQUENCE</scope>
    <source>
        <strain evidence="1">JM10B15</strain>
    </source>
</reference>
<evidence type="ECO:0000313" key="2">
    <source>
        <dbReference type="Proteomes" id="UP001431963"/>
    </source>
</evidence>
<gene>
    <name evidence="1" type="ORF">V6590_13995</name>
</gene>
<dbReference type="Proteomes" id="UP001431963">
    <property type="component" value="Unassembled WGS sequence"/>
</dbReference>
<dbReference type="EMBL" id="JBALHR010000008">
    <property type="protein sequence ID" value="MEH7829263.1"/>
    <property type="molecule type" value="Genomic_DNA"/>
</dbReference>
<name>A0ABU8BX30_9RHOB</name>